<accession>A0ABM7PF68</accession>
<sequence length="94" mass="11049">MISKNPFRNEKVEALIGELGRATSRMERLLRKVPTTDIRVLGELDTLSMRIDRMVAEDPGRERRSMFLDQAKRKAQFQRQRYTHIVHSGMLRHA</sequence>
<dbReference type="EMBL" id="AP024488">
    <property type="protein sequence ID" value="BCS96235.1"/>
    <property type="molecule type" value="Genomic_DNA"/>
</dbReference>
<keyword evidence="2" id="KW-1185">Reference proteome</keyword>
<name>A0ABM7PF68_9BACT</name>
<dbReference type="RefSeq" id="WP_236892573.1">
    <property type="nucleotide sequence ID" value="NZ_AP024488.1"/>
</dbReference>
<gene>
    <name evidence="1" type="ORF">DSLASN_18670</name>
</gene>
<dbReference type="Proteomes" id="UP001320148">
    <property type="component" value="Chromosome"/>
</dbReference>
<evidence type="ECO:0000313" key="1">
    <source>
        <dbReference type="EMBL" id="BCS96235.1"/>
    </source>
</evidence>
<reference evidence="1 2" key="1">
    <citation type="submission" date="2021-02" db="EMBL/GenBank/DDBJ databases">
        <title>Complete genome of Desulfoluna sp. strain ASN36.</title>
        <authorList>
            <person name="Takahashi A."/>
            <person name="Kojima H."/>
            <person name="Fukui M."/>
        </authorList>
    </citation>
    <scope>NUCLEOTIDE SEQUENCE [LARGE SCALE GENOMIC DNA]</scope>
    <source>
        <strain evidence="1 2">ASN36</strain>
    </source>
</reference>
<evidence type="ECO:0000313" key="2">
    <source>
        <dbReference type="Proteomes" id="UP001320148"/>
    </source>
</evidence>
<organism evidence="1 2">
    <name type="scientific">Desulfoluna limicola</name>
    <dbReference type="NCBI Taxonomy" id="2810562"/>
    <lineage>
        <taxon>Bacteria</taxon>
        <taxon>Pseudomonadati</taxon>
        <taxon>Thermodesulfobacteriota</taxon>
        <taxon>Desulfobacteria</taxon>
        <taxon>Desulfobacterales</taxon>
        <taxon>Desulfolunaceae</taxon>
        <taxon>Desulfoluna</taxon>
    </lineage>
</organism>
<proteinExistence type="predicted"/>
<protein>
    <submittedName>
        <fullName evidence="1">Uncharacterized protein</fullName>
    </submittedName>
</protein>